<dbReference type="Gene3D" id="3.10.20.90">
    <property type="entry name" value="Phosphatidylinositol 3-kinase Catalytic Subunit, Chain A, domain 1"/>
    <property type="match status" value="1"/>
</dbReference>
<dbReference type="RefSeq" id="WP_091193116.1">
    <property type="nucleotide sequence ID" value="NZ_FOKC01000001.1"/>
</dbReference>
<keyword evidence="2" id="KW-1185">Reference proteome</keyword>
<evidence type="ECO:0000313" key="2">
    <source>
        <dbReference type="Proteomes" id="UP000233565"/>
    </source>
</evidence>
<dbReference type="InterPro" id="IPR019726">
    <property type="entry name" value="DUF2604"/>
</dbReference>
<protein>
    <submittedName>
        <fullName evidence="1">Uncharacterized protein</fullName>
    </submittedName>
</protein>
<sequence length="91" mass="9832">MGGIMPKPDNHLDLVVVVSGAVQNVRINMRERLEHAVREALRESGNEGQPPGEWELRSEAGELLDLEMTGEQARLQDGATLFLSPRAGAGG</sequence>
<proteinExistence type="predicted"/>
<accession>A0ABX4QRG5</accession>
<reference evidence="1 2" key="1">
    <citation type="submission" date="2017-12" db="EMBL/GenBank/DDBJ databases">
        <title>Pharmacopeia of the Arctic Ocean.</title>
        <authorList>
            <person name="Collins E."/>
            <person name="Ducluzeau A.-L."/>
        </authorList>
    </citation>
    <scope>NUCLEOTIDE SEQUENCE [LARGE SCALE GENOMIC DNA]</scope>
    <source>
        <strain evidence="1 2">DSM 23325</strain>
    </source>
</reference>
<dbReference type="EMBL" id="PJBV01000035">
    <property type="protein sequence ID" value="PKH37235.1"/>
    <property type="molecule type" value="Genomic_DNA"/>
</dbReference>
<gene>
    <name evidence="1" type="ORF">CXG46_17295</name>
</gene>
<comment type="caution">
    <text evidence="1">The sequence shown here is derived from an EMBL/GenBank/DDBJ whole genome shotgun (WGS) entry which is preliminary data.</text>
</comment>
<evidence type="ECO:0000313" key="1">
    <source>
        <dbReference type="EMBL" id="PKH37235.1"/>
    </source>
</evidence>
<dbReference type="Pfam" id="PF10790">
    <property type="entry name" value="DUF2604"/>
    <property type="match status" value="1"/>
</dbReference>
<name>A0ABX4QRG5_9ACTN</name>
<organism evidence="1 2">
    <name type="scientific">Nocardioides alpinus</name>
    <dbReference type="NCBI Taxonomy" id="748909"/>
    <lineage>
        <taxon>Bacteria</taxon>
        <taxon>Bacillati</taxon>
        <taxon>Actinomycetota</taxon>
        <taxon>Actinomycetes</taxon>
        <taxon>Propionibacteriales</taxon>
        <taxon>Nocardioidaceae</taxon>
        <taxon>Nocardioides</taxon>
    </lineage>
</organism>
<dbReference type="Proteomes" id="UP000233565">
    <property type="component" value="Unassembled WGS sequence"/>
</dbReference>